<accession>A0A859FA40</accession>
<gene>
    <name evidence="2" type="primary">pgsB</name>
    <name evidence="2" type="ORF">FLK61_25360</name>
</gene>
<dbReference type="InterPro" id="IPR036565">
    <property type="entry name" value="Mur-like_cat_sf"/>
</dbReference>
<organism evidence="2 3">
    <name type="scientific">Paenalkalicoccus suaedae</name>
    <dbReference type="NCBI Taxonomy" id="2592382"/>
    <lineage>
        <taxon>Bacteria</taxon>
        <taxon>Bacillati</taxon>
        <taxon>Bacillota</taxon>
        <taxon>Bacilli</taxon>
        <taxon>Bacillales</taxon>
        <taxon>Bacillaceae</taxon>
        <taxon>Paenalkalicoccus</taxon>
    </lineage>
</organism>
<evidence type="ECO:0000259" key="1">
    <source>
        <dbReference type="Pfam" id="PF08245"/>
    </source>
</evidence>
<dbReference type="SUPFAM" id="SSF53623">
    <property type="entry name" value="MurD-like peptide ligases, catalytic domain"/>
    <property type="match status" value="1"/>
</dbReference>
<dbReference type="PANTHER" id="PTHR43445">
    <property type="entry name" value="UDP-N-ACETYLMURAMATE--L-ALANINE LIGASE-RELATED"/>
    <property type="match status" value="1"/>
</dbReference>
<reference evidence="3" key="1">
    <citation type="submission" date="2019-07" db="EMBL/GenBank/DDBJ databases">
        <title>Bacillus alkalisoli sp. nov. isolated from saline soil.</title>
        <authorList>
            <person name="Sun J.-Q."/>
            <person name="Xu L."/>
        </authorList>
    </citation>
    <scope>NUCLEOTIDE SEQUENCE [LARGE SCALE GENOMIC DNA]</scope>
    <source>
        <strain evidence="3">M4U3P1</strain>
    </source>
</reference>
<dbReference type="RefSeq" id="WP_176008147.1">
    <property type="nucleotide sequence ID" value="NZ_CP041372.2"/>
</dbReference>
<dbReference type="Proteomes" id="UP000318138">
    <property type="component" value="Chromosome"/>
</dbReference>
<dbReference type="GO" id="GO:0005524">
    <property type="term" value="F:ATP binding"/>
    <property type="evidence" value="ECO:0007669"/>
    <property type="project" value="InterPro"/>
</dbReference>
<dbReference type="InterPro" id="IPR013221">
    <property type="entry name" value="Mur_ligase_cen"/>
</dbReference>
<dbReference type="PRINTS" id="PR01758">
    <property type="entry name" value="CAPSULEPROTB"/>
</dbReference>
<dbReference type="GO" id="GO:0016881">
    <property type="term" value="F:acid-amino acid ligase activity"/>
    <property type="evidence" value="ECO:0007669"/>
    <property type="project" value="InterPro"/>
</dbReference>
<sequence>MSELLYLSLLAAVVLFIGYRERQKLDRHIDKIPTRILVNGVRGKSTVTRLIMGILREDNQRVAGKTTGTSPRLFYWDKIEEEPITRSLQGPNISEQKIMTKKVASRGVDAFVTECMAVNPEYQDVFEKRFVKPSITIITNVVEDHLDVMGPTIEQIAEAFARTIPKNGYVIMPKNDHTRFFKKAAEARGSQVIIAETTGIEESYLKEFPYMMFAENAAIGFAVADILGIDRTVARQGMLRAPVDPGAMRVHQFGEEGQKTFFFNGFAANDATSTLNIWQKILDTNYPATNRVVMMNCRDDRVDRTIQFAKDVLPHMEIDTLILTGKSVSPILDAHEEGKLQVKEIINLEKKNTGEVMRTVHTLPASSIIYGIGNIHGGGQEIANAMEKLDETEAKPKLDLPSLKRRSKKRVLVEQH</sequence>
<evidence type="ECO:0000313" key="3">
    <source>
        <dbReference type="Proteomes" id="UP000318138"/>
    </source>
</evidence>
<dbReference type="GO" id="GO:0045227">
    <property type="term" value="P:capsule polysaccharide biosynthetic process"/>
    <property type="evidence" value="ECO:0007669"/>
    <property type="project" value="InterPro"/>
</dbReference>
<dbReference type="GO" id="GO:0016020">
    <property type="term" value="C:membrane"/>
    <property type="evidence" value="ECO:0007669"/>
    <property type="project" value="InterPro"/>
</dbReference>
<protein>
    <submittedName>
        <fullName evidence="2">Poly-gamma-glutamate synthase PgsB</fullName>
    </submittedName>
</protein>
<dbReference type="InterPro" id="IPR008337">
    <property type="entry name" value="Capsule_biosynth_CapB"/>
</dbReference>
<keyword evidence="3" id="KW-1185">Reference proteome</keyword>
<dbReference type="AlphaFoldDB" id="A0A859FA40"/>
<dbReference type="NCBIfam" id="TIGR04012">
    <property type="entry name" value="poly_gGlu_PgsB"/>
    <property type="match status" value="1"/>
</dbReference>
<dbReference type="Gene3D" id="3.40.1190.10">
    <property type="entry name" value="Mur-like, catalytic domain"/>
    <property type="match status" value="1"/>
</dbReference>
<feature type="domain" description="Mur ligase central" evidence="1">
    <location>
        <begin position="39"/>
        <end position="193"/>
    </location>
</feature>
<evidence type="ECO:0000313" key="2">
    <source>
        <dbReference type="EMBL" id="QKS70103.1"/>
    </source>
</evidence>
<name>A0A859FA40_9BACI</name>
<dbReference type="KEGG" id="psua:FLK61_25360"/>
<dbReference type="EMBL" id="CP041372">
    <property type="protein sequence ID" value="QKS70103.1"/>
    <property type="molecule type" value="Genomic_DNA"/>
</dbReference>
<dbReference type="PANTHER" id="PTHR43445:SF1">
    <property type="entry name" value="PGA SYNTHASE CAPB"/>
    <property type="match status" value="1"/>
</dbReference>
<dbReference type="Pfam" id="PF08245">
    <property type="entry name" value="Mur_ligase_M"/>
    <property type="match status" value="1"/>
</dbReference>
<proteinExistence type="predicted"/>
<dbReference type="InterPro" id="IPR050061">
    <property type="entry name" value="MurCDEF_pg_biosynth"/>
</dbReference>